<keyword evidence="2" id="KW-1185">Reference proteome</keyword>
<gene>
    <name evidence="1" type="ordered locus">Slip_0677</name>
</gene>
<accession>D7CL75</accession>
<name>D7CL75_SYNLT</name>
<proteinExistence type="predicted"/>
<dbReference type="STRING" id="643648.Slip_0677"/>
<dbReference type="EMBL" id="CP002048">
    <property type="protein sequence ID" value="ADI01460.1"/>
    <property type="molecule type" value="Genomic_DNA"/>
</dbReference>
<protein>
    <recommendedName>
        <fullName evidence="3">DUF4926 domain-containing protein</fullName>
    </recommendedName>
</protein>
<evidence type="ECO:0008006" key="3">
    <source>
        <dbReference type="Google" id="ProtNLM"/>
    </source>
</evidence>
<reference evidence="2" key="1">
    <citation type="journal article" date="2010" name="Stand. Genomic Sci.">
        <title>Complete genome sequence of Syntrophothermus lipocalidus type strain (TGB-C1T).</title>
        <authorList>
            <consortium name="US DOE Joint Genome Institute (JGI-PGF)"/>
            <person name="Djao O."/>
            <person name="Zhang X."/>
            <person name="Lucas S."/>
            <person name="Lapidus A."/>
            <person name="Glavina Del Rio T."/>
            <person name="Nolan M."/>
            <person name="Tice H."/>
            <person name="Cheng J."/>
            <person name="Han C."/>
            <person name="Tapia R."/>
            <person name="Goodwin L."/>
            <person name="Pitluck S."/>
            <person name="Liolios K."/>
            <person name="Ivanova N."/>
            <person name="Mavromatis K."/>
            <person name="Mikhailova N."/>
            <person name="Ovchinnikova G."/>
            <person name="Pati A."/>
            <person name="Brambilla E."/>
            <person name="Chen A."/>
            <person name="Palaniappan K."/>
            <person name="Land M."/>
            <person name="Hauser L."/>
            <person name="Chang Y."/>
            <person name="Jeffries C."/>
            <person name="Rohde M."/>
            <person name="Sikorski J."/>
            <person name="Spring S."/>
            <person name="Goker M."/>
            <person name="Detter J."/>
            <person name="Woyke T."/>
            <person name="Bristow J."/>
            <person name="Eisen J."/>
            <person name="Markowitz V."/>
            <person name="Hugenholtz P."/>
            <person name="Kyrpides N."/>
            <person name="Klenk H."/>
        </authorList>
    </citation>
    <scope>NUCLEOTIDE SEQUENCE [LARGE SCALE GENOMIC DNA]</scope>
    <source>
        <strain evidence="2">DSM 12680 / TGB-C1</strain>
    </source>
</reference>
<dbReference type="Proteomes" id="UP000000378">
    <property type="component" value="Chromosome"/>
</dbReference>
<organism evidence="1 2">
    <name type="scientific">Syntrophothermus lipocalidus (strain DSM 12680 / TGB-C1)</name>
    <dbReference type="NCBI Taxonomy" id="643648"/>
    <lineage>
        <taxon>Bacteria</taxon>
        <taxon>Bacillati</taxon>
        <taxon>Bacillota</taxon>
        <taxon>Clostridia</taxon>
        <taxon>Eubacteriales</taxon>
        <taxon>Syntrophomonadaceae</taxon>
        <taxon>Syntrophothermus</taxon>
    </lineage>
</organism>
<sequence length="65" mass="7167">MKIGQKVRLVSEFAGLPGGTTGQVVGLEAGGSLVRVMWQIPGREGKKPLFHLFTVEEYQRLLQEV</sequence>
<dbReference type="AlphaFoldDB" id="D7CL75"/>
<evidence type="ECO:0000313" key="1">
    <source>
        <dbReference type="EMBL" id="ADI01460.1"/>
    </source>
</evidence>
<dbReference type="KEGG" id="slp:Slip_0677"/>
<dbReference type="RefSeq" id="WP_013174862.1">
    <property type="nucleotide sequence ID" value="NC_014220.1"/>
</dbReference>
<dbReference type="HOGENOM" id="CLU_2848305_0_0_9"/>
<evidence type="ECO:0000313" key="2">
    <source>
        <dbReference type="Proteomes" id="UP000000378"/>
    </source>
</evidence>
<reference evidence="1 2" key="2">
    <citation type="journal article" date="2010" name="Stand. Genomic Sci.">
        <title>Complete genome sequence of Syntrophothermus lipocalidus type strain (TGB-C1).</title>
        <authorList>
            <person name="Djao O.D."/>
            <person name="Zhang X."/>
            <person name="Lucas S."/>
            <person name="Lapidus A."/>
            <person name="Del Rio T.G."/>
            <person name="Nolan M."/>
            <person name="Tice H."/>
            <person name="Cheng J.F."/>
            <person name="Han C."/>
            <person name="Tapia R."/>
            <person name="Goodwin L."/>
            <person name="Pitluck S."/>
            <person name="Liolios K."/>
            <person name="Ivanova N."/>
            <person name="Mavromatis K."/>
            <person name="Mikhailova N."/>
            <person name="Ovchinnikova G."/>
            <person name="Pati A."/>
            <person name="Brambilla E."/>
            <person name="Chen A."/>
            <person name="Palaniappan K."/>
            <person name="Land M."/>
            <person name="Hauser L."/>
            <person name="Chang Y.J."/>
            <person name="Jeffries C.D."/>
            <person name="Rohde M."/>
            <person name="Sikorski J."/>
            <person name="Spring S."/>
            <person name="Goker M."/>
            <person name="Detter J.C."/>
            <person name="Woyke T."/>
            <person name="Bristow J."/>
            <person name="Eisen J.A."/>
            <person name="Markowitz V."/>
            <person name="Hugenholtz P."/>
            <person name="Kyrpides N.C."/>
            <person name="Klenk H.P."/>
        </authorList>
    </citation>
    <scope>NUCLEOTIDE SEQUENCE [LARGE SCALE GENOMIC DNA]</scope>
    <source>
        <strain evidence="2">DSM 12680 / TGB-C1</strain>
    </source>
</reference>